<dbReference type="EMBL" id="GL629729">
    <property type="protein sequence ID" value="EFX06352.1"/>
    <property type="molecule type" value="Genomic_DNA"/>
</dbReference>
<proteinExistence type="predicted"/>
<dbReference type="InterPro" id="IPR045063">
    <property type="entry name" value="Dynamin_N"/>
</dbReference>
<dbReference type="GO" id="GO:0016559">
    <property type="term" value="P:peroxisome fission"/>
    <property type="evidence" value="ECO:0007669"/>
    <property type="project" value="TreeGrafter"/>
</dbReference>
<feature type="region of interest" description="Disordered" evidence="3">
    <location>
        <begin position="426"/>
        <end position="472"/>
    </location>
</feature>
<keyword evidence="1" id="KW-0547">Nucleotide-binding</keyword>
<sequence>MASKANGQQAGLLNSPVLLRKIDQMREKNVGQYLPLPQLVAVGDQSSGKSSLLESLTGISFPHAQELCTRYATQITHRRDDYTHIDVSIIPGPHATPADSLKLKAYGKRLQSGAELTAQFSTILSEVNTLMDIKTTTNPSGSKTFTEDTLKIEKCGPNEDYLTVIDVPGIFRTTTAGVTTAKDQDLVRNMVKEYIKNSRTIILAVLPSNVDVATQEILTLAESYDKAGERTLGILTKPDLVTERSAKLSVCSLVEGKKKPLTLGYFVVRNRGGDDEDEDDEDDKKGGSSSNLYQREAMFQEEPWRSLPDDRVGISALRERLQELLGQITHREFPKLRAETRQLLEEARTQLRELGPARQTEREQQQYLSSMAGRFQSFVRAALNADYSAHSAFEDERLRLITAVANITDEFSKEFRSKSRTYLFETEDTDTTTAPLDPASSPAGSDNSGEITPGGSNRSTPDEFSDLDGIVTEDTPVLPPMEGIKLWIESVYRQSRGIELGTFGLAVLTSVFREQSAKWGPMTEQFLSRIIRVVHGFIFSALEVVCVDEKVREDLMAAIMTDLCARYRDAMGQAKLLVDVERQLKPYTLNHYFNSNHQKSQGLRMAETLRPIAHYGFNDNGRTLHVDFDKIATTVSNKSNEEHAVENIHDILRAYYGVATKRFADNVFQQAVDYKLLSGPSSPLNIFSEQWVLQLSEDELAAVVGESRMTRDRRGKLKKKIEDLEAAVNILR</sequence>
<evidence type="ECO:0000256" key="1">
    <source>
        <dbReference type="ARBA" id="ARBA00022741"/>
    </source>
</evidence>
<dbReference type="InParanoid" id="F0X6P6"/>
<evidence type="ECO:0000259" key="5">
    <source>
        <dbReference type="PROSITE" id="PS51718"/>
    </source>
</evidence>
<accession>F0X6P6</accession>
<dbReference type="HOGENOM" id="CLU_008964_7_2_1"/>
<dbReference type="CDD" id="cd08771">
    <property type="entry name" value="DLP_1"/>
    <property type="match status" value="1"/>
</dbReference>
<evidence type="ECO:0000256" key="3">
    <source>
        <dbReference type="SAM" id="MobiDB-lite"/>
    </source>
</evidence>
<dbReference type="PANTHER" id="PTHR11566">
    <property type="entry name" value="DYNAMIN"/>
    <property type="match status" value="1"/>
</dbReference>
<dbReference type="InterPro" id="IPR000375">
    <property type="entry name" value="Dynamin_stalk"/>
</dbReference>
<keyword evidence="2" id="KW-0342">GTP-binding</keyword>
<dbReference type="InterPro" id="IPR022812">
    <property type="entry name" value="Dynamin"/>
</dbReference>
<dbReference type="GeneID" id="25980132"/>
<keyword evidence="7" id="KW-1185">Reference proteome</keyword>
<feature type="domain" description="Dynamin-type G" evidence="5">
    <location>
        <begin position="33"/>
        <end position="334"/>
    </location>
</feature>
<feature type="region of interest" description="Disordered" evidence="3">
    <location>
        <begin position="270"/>
        <end position="294"/>
    </location>
</feature>
<dbReference type="GO" id="GO:0016020">
    <property type="term" value="C:membrane"/>
    <property type="evidence" value="ECO:0007669"/>
    <property type="project" value="TreeGrafter"/>
</dbReference>
<reference evidence="6 7" key="1">
    <citation type="journal article" date="2011" name="Proc. Natl. Acad. Sci. U.S.A.">
        <title>Genome and transcriptome analyses of the mountain pine beetle-fungal symbiont Grosmannia clavigera, a lodgepole pine pathogen.</title>
        <authorList>
            <person name="DiGuistini S."/>
            <person name="Wang Y."/>
            <person name="Liao N.Y."/>
            <person name="Taylor G."/>
            <person name="Tanguay P."/>
            <person name="Feau N."/>
            <person name="Henrissat B."/>
            <person name="Chan S.K."/>
            <person name="Hesse-Orce U."/>
            <person name="Alamouti S.M."/>
            <person name="Tsui C.K.M."/>
            <person name="Docking R.T."/>
            <person name="Levasseur A."/>
            <person name="Haridas S."/>
            <person name="Robertson G."/>
            <person name="Birol I."/>
            <person name="Holt R.A."/>
            <person name="Marra M.A."/>
            <person name="Hamelin R.C."/>
            <person name="Hirst M."/>
            <person name="Jones S.J.M."/>
            <person name="Bohlmann J."/>
            <person name="Breuil C."/>
        </authorList>
    </citation>
    <scope>NUCLEOTIDE SEQUENCE [LARGE SCALE GENOMIC DNA]</scope>
    <source>
        <strain evidence="7">kw1407 / UAMH 11150</strain>
    </source>
</reference>
<dbReference type="SUPFAM" id="SSF52540">
    <property type="entry name" value="P-loop containing nucleoside triphosphate hydrolases"/>
    <property type="match status" value="1"/>
</dbReference>
<dbReference type="GO" id="GO:0008017">
    <property type="term" value="F:microtubule binding"/>
    <property type="evidence" value="ECO:0007669"/>
    <property type="project" value="TreeGrafter"/>
</dbReference>
<dbReference type="GO" id="GO:0005874">
    <property type="term" value="C:microtubule"/>
    <property type="evidence" value="ECO:0007669"/>
    <property type="project" value="TreeGrafter"/>
</dbReference>
<dbReference type="PRINTS" id="PR00195">
    <property type="entry name" value="DYNAMIN"/>
</dbReference>
<dbReference type="GO" id="GO:0048312">
    <property type="term" value="P:intracellular distribution of mitochondria"/>
    <property type="evidence" value="ECO:0007669"/>
    <property type="project" value="TreeGrafter"/>
</dbReference>
<dbReference type="Proteomes" id="UP000007796">
    <property type="component" value="Unassembled WGS sequence"/>
</dbReference>
<dbReference type="PROSITE" id="PS51718">
    <property type="entry name" value="G_DYNAMIN_2"/>
    <property type="match status" value="1"/>
</dbReference>
<organism evidence="7">
    <name type="scientific">Grosmannia clavigera (strain kw1407 / UAMH 11150)</name>
    <name type="common">Blue stain fungus</name>
    <name type="synonym">Graphiocladiella clavigera</name>
    <dbReference type="NCBI Taxonomy" id="655863"/>
    <lineage>
        <taxon>Eukaryota</taxon>
        <taxon>Fungi</taxon>
        <taxon>Dikarya</taxon>
        <taxon>Ascomycota</taxon>
        <taxon>Pezizomycotina</taxon>
        <taxon>Sordariomycetes</taxon>
        <taxon>Sordariomycetidae</taxon>
        <taxon>Ophiostomatales</taxon>
        <taxon>Ophiostomataceae</taxon>
        <taxon>Leptographium</taxon>
    </lineage>
</organism>
<gene>
    <name evidence="6" type="ORF">CMQ_6673</name>
</gene>
<feature type="domain" description="GED" evidence="4">
    <location>
        <begin position="645"/>
        <end position="732"/>
    </location>
</feature>
<dbReference type="GO" id="GO:0005525">
    <property type="term" value="F:GTP binding"/>
    <property type="evidence" value="ECO:0007669"/>
    <property type="project" value="InterPro"/>
</dbReference>
<dbReference type="eggNOG" id="KOG0446">
    <property type="taxonomic scope" value="Eukaryota"/>
</dbReference>
<dbReference type="InterPro" id="IPR030381">
    <property type="entry name" value="G_DYNAMIN_dom"/>
</dbReference>
<dbReference type="Gene3D" id="1.20.120.1240">
    <property type="entry name" value="Dynamin, middle domain"/>
    <property type="match status" value="1"/>
</dbReference>
<dbReference type="GO" id="GO:0003924">
    <property type="term" value="F:GTPase activity"/>
    <property type="evidence" value="ECO:0007669"/>
    <property type="project" value="InterPro"/>
</dbReference>
<feature type="compositionally biased region" description="Polar residues" evidence="3">
    <location>
        <begin position="442"/>
        <end position="459"/>
    </location>
</feature>
<dbReference type="InterPro" id="IPR027417">
    <property type="entry name" value="P-loop_NTPase"/>
</dbReference>
<dbReference type="PANTHER" id="PTHR11566:SF215">
    <property type="entry name" value="DYNAMIN GTPASE"/>
    <property type="match status" value="1"/>
</dbReference>
<evidence type="ECO:0000259" key="4">
    <source>
        <dbReference type="PROSITE" id="PS51388"/>
    </source>
</evidence>
<dbReference type="AlphaFoldDB" id="F0X6P6"/>
<dbReference type="STRING" id="655863.F0X6P6"/>
<dbReference type="InterPro" id="IPR001401">
    <property type="entry name" value="Dynamin_GTPase"/>
</dbReference>
<dbReference type="RefSeq" id="XP_014175834.1">
    <property type="nucleotide sequence ID" value="XM_014320359.1"/>
</dbReference>
<dbReference type="Gene3D" id="3.40.50.300">
    <property type="entry name" value="P-loop containing nucleotide triphosphate hydrolases"/>
    <property type="match status" value="1"/>
</dbReference>
<dbReference type="FunFam" id="3.40.50.300:FF:001425">
    <property type="entry name" value="Dynamin GTPase, putative"/>
    <property type="match status" value="1"/>
</dbReference>
<dbReference type="PROSITE" id="PS51388">
    <property type="entry name" value="GED"/>
    <property type="match status" value="1"/>
</dbReference>
<dbReference type="Pfam" id="PF01031">
    <property type="entry name" value="Dynamin_M"/>
    <property type="match status" value="1"/>
</dbReference>
<dbReference type="Pfam" id="PF00350">
    <property type="entry name" value="Dynamin_N"/>
    <property type="match status" value="1"/>
</dbReference>
<dbReference type="GO" id="GO:0000266">
    <property type="term" value="P:mitochondrial fission"/>
    <property type="evidence" value="ECO:0007669"/>
    <property type="project" value="TreeGrafter"/>
</dbReference>
<name>F0X6P6_GROCL</name>
<evidence type="ECO:0000313" key="7">
    <source>
        <dbReference type="Proteomes" id="UP000007796"/>
    </source>
</evidence>
<dbReference type="GO" id="GO:0006897">
    <property type="term" value="P:endocytosis"/>
    <property type="evidence" value="ECO:0007669"/>
    <property type="project" value="TreeGrafter"/>
</dbReference>
<evidence type="ECO:0000256" key="2">
    <source>
        <dbReference type="ARBA" id="ARBA00023134"/>
    </source>
</evidence>
<protein>
    <submittedName>
        <fullName evidence="6">Interferon-induced GTP-binding protein mx2</fullName>
    </submittedName>
</protein>
<dbReference type="OrthoDB" id="415706at2759"/>
<dbReference type="SMART" id="SM00053">
    <property type="entry name" value="DYNc"/>
    <property type="match status" value="1"/>
</dbReference>
<dbReference type="InterPro" id="IPR020850">
    <property type="entry name" value="GED_dom"/>
</dbReference>
<evidence type="ECO:0000313" key="6">
    <source>
        <dbReference type="EMBL" id="EFX06352.1"/>
    </source>
</evidence>
<dbReference type="GO" id="GO:0005739">
    <property type="term" value="C:mitochondrion"/>
    <property type="evidence" value="ECO:0007669"/>
    <property type="project" value="TreeGrafter"/>
</dbReference>